<dbReference type="HOGENOM" id="CLU_847632_0_0_1"/>
<feature type="transmembrane region" description="Helical" evidence="1">
    <location>
        <begin position="12"/>
        <end position="31"/>
    </location>
</feature>
<dbReference type="OMA" id="NIICAVQ"/>
<comment type="caution">
    <text evidence="3">The sequence shown here is derived from an EMBL/GenBank/DDBJ whole genome shotgun (WGS) entry which is preliminary data.</text>
</comment>
<evidence type="ECO:0000313" key="3">
    <source>
        <dbReference type="EMBL" id="CCA72893.1"/>
    </source>
</evidence>
<evidence type="ECO:0000256" key="1">
    <source>
        <dbReference type="SAM" id="Phobius"/>
    </source>
</evidence>
<feature type="transmembrane region" description="Helical" evidence="1">
    <location>
        <begin position="120"/>
        <end position="143"/>
    </location>
</feature>
<dbReference type="AlphaFoldDB" id="G4TNJ2"/>
<name>G4TNJ2_SERID</name>
<dbReference type="Proteomes" id="UP000007148">
    <property type="component" value="Unassembled WGS sequence"/>
</dbReference>
<dbReference type="InterPro" id="IPR045340">
    <property type="entry name" value="DUF6533"/>
</dbReference>
<dbReference type="EMBL" id="CAFZ01000189">
    <property type="protein sequence ID" value="CCA72893.1"/>
    <property type="molecule type" value="Genomic_DNA"/>
</dbReference>
<dbReference type="InParanoid" id="G4TNJ2"/>
<evidence type="ECO:0000313" key="4">
    <source>
        <dbReference type="Proteomes" id="UP000007148"/>
    </source>
</evidence>
<sequence length="298" mass="33711">MQLAAVVQALNLARYFAFAATTIAVYDWILLLGKEVELVGNARMSIGKALFYLVRITTIPGLLCGAYTLSPLRARLNQDVCNMFLWISPILCLLSIFISYWLLTIRVVVLYPWSPLVKIVLYISLGACYLTSFGVLLSCLHGLSRDATYVQLVDLCMPTGLSSRISIVFEAPLVFEGLMFAALIYRAAVDLQSRGSLTMLPLFRVLYRDGILFFVIMTSTRIWNIYKYVDRPIYEALEGLYIMWSIVSVLSCRIYINIICAVQKPLQAGSRSQSSSRREQSYSLWEFKPPRMSNSVQV</sequence>
<feature type="transmembrane region" description="Helical" evidence="1">
    <location>
        <begin position="52"/>
        <end position="72"/>
    </location>
</feature>
<evidence type="ECO:0000259" key="2">
    <source>
        <dbReference type="Pfam" id="PF20151"/>
    </source>
</evidence>
<gene>
    <name evidence="3" type="ORF">PIIN_11872</name>
</gene>
<keyword evidence="1" id="KW-0812">Transmembrane</keyword>
<keyword evidence="4" id="KW-1185">Reference proteome</keyword>
<protein>
    <recommendedName>
        <fullName evidence="2">DUF6533 domain-containing protein</fullName>
    </recommendedName>
</protein>
<organism evidence="3 4">
    <name type="scientific">Serendipita indica (strain DSM 11827)</name>
    <name type="common">Root endophyte fungus</name>
    <name type="synonym">Piriformospora indica</name>
    <dbReference type="NCBI Taxonomy" id="1109443"/>
    <lineage>
        <taxon>Eukaryota</taxon>
        <taxon>Fungi</taxon>
        <taxon>Dikarya</taxon>
        <taxon>Basidiomycota</taxon>
        <taxon>Agaricomycotina</taxon>
        <taxon>Agaricomycetes</taxon>
        <taxon>Sebacinales</taxon>
        <taxon>Serendipitaceae</taxon>
        <taxon>Serendipita</taxon>
    </lineage>
</organism>
<dbReference type="Pfam" id="PF20151">
    <property type="entry name" value="DUF6533"/>
    <property type="match status" value="1"/>
</dbReference>
<proteinExistence type="predicted"/>
<feature type="domain" description="DUF6533" evidence="2">
    <location>
        <begin position="15"/>
        <end position="59"/>
    </location>
</feature>
<keyword evidence="1" id="KW-1133">Transmembrane helix</keyword>
<dbReference type="OrthoDB" id="3251775at2759"/>
<feature type="transmembrane region" description="Helical" evidence="1">
    <location>
        <begin position="241"/>
        <end position="262"/>
    </location>
</feature>
<feature type="transmembrane region" description="Helical" evidence="1">
    <location>
        <begin position="84"/>
        <end position="108"/>
    </location>
</feature>
<feature type="transmembrane region" description="Helical" evidence="1">
    <location>
        <begin position="206"/>
        <end position="226"/>
    </location>
</feature>
<reference evidence="3 4" key="1">
    <citation type="journal article" date="2011" name="PLoS Pathog.">
        <title>Endophytic Life Strategies Decoded by Genome and Transcriptome Analyses of the Mutualistic Root Symbiont Piriformospora indica.</title>
        <authorList>
            <person name="Zuccaro A."/>
            <person name="Lahrmann U."/>
            <person name="Guldener U."/>
            <person name="Langen G."/>
            <person name="Pfiffi S."/>
            <person name="Biedenkopf D."/>
            <person name="Wong P."/>
            <person name="Samans B."/>
            <person name="Grimm C."/>
            <person name="Basiewicz M."/>
            <person name="Murat C."/>
            <person name="Martin F."/>
            <person name="Kogel K.H."/>
        </authorList>
    </citation>
    <scope>NUCLEOTIDE SEQUENCE [LARGE SCALE GENOMIC DNA]</scope>
    <source>
        <strain evidence="3 4">DSM 11827</strain>
    </source>
</reference>
<keyword evidence="1" id="KW-0472">Membrane</keyword>
<accession>G4TNJ2</accession>